<dbReference type="GO" id="GO:0008270">
    <property type="term" value="F:zinc ion binding"/>
    <property type="evidence" value="ECO:0007669"/>
    <property type="project" value="UniProtKB-KW"/>
</dbReference>
<evidence type="ECO:0000256" key="2">
    <source>
        <dbReference type="ARBA" id="ARBA00022723"/>
    </source>
</evidence>
<feature type="domain" description="C2H2-type" evidence="9">
    <location>
        <begin position="382"/>
        <end position="405"/>
    </location>
</feature>
<feature type="compositionally biased region" description="Polar residues" evidence="8">
    <location>
        <begin position="1171"/>
        <end position="1186"/>
    </location>
</feature>
<dbReference type="SUPFAM" id="SSF57667">
    <property type="entry name" value="beta-beta-alpha zinc fingers"/>
    <property type="match status" value="2"/>
</dbReference>
<evidence type="ECO:0000256" key="6">
    <source>
        <dbReference type="ARBA" id="ARBA00023242"/>
    </source>
</evidence>
<feature type="compositionally biased region" description="Basic and acidic residues" evidence="8">
    <location>
        <begin position="503"/>
        <end position="520"/>
    </location>
</feature>
<dbReference type="InterPro" id="IPR036236">
    <property type="entry name" value="Znf_C2H2_sf"/>
</dbReference>
<dbReference type="PROSITE" id="PS00028">
    <property type="entry name" value="ZINC_FINGER_C2H2_1"/>
    <property type="match status" value="9"/>
</dbReference>
<organism evidence="10 11">
    <name type="scientific">Larinioides sclopetarius</name>
    <dbReference type="NCBI Taxonomy" id="280406"/>
    <lineage>
        <taxon>Eukaryota</taxon>
        <taxon>Metazoa</taxon>
        <taxon>Ecdysozoa</taxon>
        <taxon>Arthropoda</taxon>
        <taxon>Chelicerata</taxon>
        <taxon>Arachnida</taxon>
        <taxon>Araneae</taxon>
        <taxon>Araneomorphae</taxon>
        <taxon>Entelegynae</taxon>
        <taxon>Araneoidea</taxon>
        <taxon>Araneidae</taxon>
        <taxon>Larinioides</taxon>
    </lineage>
</organism>
<dbReference type="PANTHER" id="PTHR24394">
    <property type="entry name" value="ZINC FINGER PROTEIN"/>
    <property type="match status" value="1"/>
</dbReference>
<dbReference type="Gene3D" id="3.30.160.60">
    <property type="entry name" value="Classic Zinc Finger"/>
    <property type="match status" value="3"/>
</dbReference>
<dbReference type="EMBL" id="CAXIEN010000098">
    <property type="protein sequence ID" value="CAL1277027.1"/>
    <property type="molecule type" value="Genomic_DNA"/>
</dbReference>
<evidence type="ECO:0000256" key="1">
    <source>
        <dbReference type="ARBA" id="ARBA00004123"/>
    </source>
</evidence>
<accession>A0AAV1ZZ52</accession>
<comment type="caution">
    <text evidence="10">The sequence shown here is derived from an EMBL/GenBank/DDBJ whole genome shotgun (WGS) entry which is preliminary data.</text>
</comment>
<feature type="domain" description="C2H2-type" evidence="9">
    <location>
        <begin position="354"/>
        <end position="381"/>
    </location>
</feature>
<evidence type="ECO:0000259" key="9">
    <source>
        <dbReference type="PROSITE" id="PS50157"/>
    </source>
</evidence>
<evidence type="ECO:0000313" key="11">
    <source>
        <dbReference type="Proteomes" id="UP001497382"/>
    </source>
</evidence>
<dbReference type="PANTHER" id="PTHR24394:SF29">
    <property type="entry name" value="MYONEURIN"/>
    <property type="match status" value="1"/>
</dbReference>
<feature type="region of interest" description="Disordered" evidence="8">
    <location>
        <begin position="937"/>
        <end position="964"/>
    </location>
</feature>
<keyword evidence="11" id="KW-1185">Reference proteome</keyword>
<feature type="compositionally biased region" description="Polar residues" evidence="8">
    <location>
        <begin position="521"/>
        <end position="530"/>
    </location>
</feature>
<feature type="region of interest" description="Disordered" evidence="8">
    <location>
        <begin position="2079"/>
        <end position="2110"/>
    </location>
</feature>
<evidence type="ECO:0000256" key="7">
    <source>
        <dbReference type="PROSITE-ProRule" id="PRU00042"/>
    </source>
</evidence>
<feature type="region of interest" description="Disordered" evidence="8">
    <location>
        <begin position="1586"/>
        <end position="1642"/>
    </location>
</feature>
<proteinExistence type="predicted"/>
<feature type="region of interest" description="Disordered" evidence="8">
    <location>
        <begin position="493"/>
        <end position="573"/>
    </location>
</feature>
<dbReference type="PROSITE" id="PS50157">
    <property type="entry name" value="ZINC_FINGER_C2H2_2"/>
    <property type="match status" value="4"/>
</dbReference>
<feature type="compositionally biased region" description="Basic and acidic residues" evidence="8">
    <location>
        <begin position="1540"/>
        <end position="1563"/>
    </location>
</feature>
<feature type="domain" description="C2H2-type" evidence="9">
    <location>
        <begin position="299"/>
        <end position="326"/>
    </location>
</feature>
<feature type="compositionally biased region" description="Polar residues" evidence="8">
    <location>
        <begin position="2335"/>
        <end position="2344"/>
    </location>
</feature>
<dbReference type="GO" id="GO:0000981">
    <property type="term" value="F:DNA-binding transcription factor activity, RNA polymerase II-specific"/>
    <property type="evidence" value="ECO:0007669"/>
    <property type="project" value="TreeGrafter"/>
</dbReference>
<protein>
    <recommendedName>
        <fullName evidence="9">C2H2-type domain-containing protein</fullName>
    </recommendedName>
</protein>
<keyword evidence="5" id="KW-0862">Zinc</keyword>
<dbReference type="InterPro" id="IPR013087">
    <property type="entry name" value="Znf_C2H2_type"/>
</dbReference>
<feature type="compositionally biased region" description="Basic and acidic residues" evidence="8">
    <location>
        <begin position="2097"/>
        <end position="2108"/>
    </location>
</feature>
<evidence type="ECO:0000256" key="5">
    <source>
        <dbReference type="ARBA" id="ARBA00022833"/>
    </source>
</evidence>
<keyword evidence="6" id="KW-0539">Nucleus</keyword>
<keyword evidence="3" id="KW-0677">Repeat</keyword>
<feature type="compositionally biased region" description="Polar residues" evidence="8">
    <location>
        <begin position="2083"/>
        <end position="2096"/>
    </location>
</feature>
<feature type="region of interest" description="Disordered" evidence="8">
    <location>
        <begin position="1509"/>
        <end position="1570"/>
    </location>
</feature>
<reference evidence="10 11" key="1">
    <citation type="submission" date="2024-04" db="EMBL/GenBank/DDBJ databases">
        <authorList>
            <person name="Rising A."/>
            <person name="Reimegard J."/>
            <person name="Sonavane S."/>
            <person name="Akerstrom W."/>
            <person name="Nylinder S."/>
            <person name="Hedman E."/>
            <person name="Kallberg Y."/>
        </authorList>
    </citation>
    <scope>NUCLEOTIDE SEQUENCE [LARGE SCALE GENOMIC DNA]</scope>
</reference>
<evidence type="ECO:0000256" key="3">
    <source>
        <dbReference type="ARBA" id="ARBA00022737"/>
    </source>
</evidence>
<comment type="subcellular location">
    <subcellularLocation>
        <location evidence="1">Nucleus</location>
    </subcellularLocation>
</comment>
<feature type="domain" description="C2H2-type" evidence="9">
    <location>
        <begin position="328"/>
        <end position="355"/>
    </location>
</feature>
<gene>
    <name evidence="10" type="ORF">LARSCL_LOCUS8972</name>
</gene>
<feature type="compositionally biased region" description="Basic and acidic residues" evidence="8">
    <location>
        <begin position="1608"/>
        <end position="1632"/>
    </location>
</feature>
<feature type="compositionally biased region" description="Polar residues" evidence="8">
    <location>
        <begin position="2243"/>
        <end position="2252"/>
    </location>
</feature>
<feature type="region of interest" description="Disordered" evidence="8">
    <location>
        <begin position="2307"/>
        <end position="2353"/>
    </location>
</feature>
<evidence type="ECO:0000256" key="4">
    <source>
        <dbReference type="ARBA" id="ARBA00022771"/>
    </source>
</evidence>
<keyword evidence="2" id="KW-0479">Metal-binding</keyword>
<name>A0AAV1ZZ52_9ARAC</name>
<feature type="compositionally biased region" description="Polar residues" evidence="8">
    <location>
        <begin position="2309"/>
        <end position="2320"/>
    </location>
</feature>
<dbReference type="GO" id="GO:0005634">
    <property type="term" value="C:nucleus"/>
    <property type="evidence" value="ECO:0007669"/>
    <property type="project" value="UniProtKB-SubCell"/>
</dbReference>
<evidence type="ECO:0000313" key="10">
    <source>
        <dbReference type="EMBL" id="CAL1277027.1"/>
    </source>
</evidence>
<feature type="region of interest" description="Disordered" evidence="8">
    <location>
        <begin position="1171"/>
        <end position="1212"/>
    </location>
</feature>
<evidence type="ECO:0000256" key="8">
    <source>
        <dbReference type="SAM" id="MobiDB-lite"/>
    </source>
</evidence>
<keyword evidence="4 7" id="KW-0863">Zinc-finger</keyword>
<dbReference type="SMART" id="SM00355">
    <property type="entry name" value="ZnF_C2H2"/>
    <property type="match status" value="14"/>
</dbReference>
<feature type="region of interest" description="Disordered" evidence="8">
    <location>
        <begin position="2243"/>
        <end position="2274"/>
    </location>
</feature>
<dbReference type="Proteomes" id="UP001497382">
    <property type="component" value="Unassembled WGS sequence"/>
</dbReference>
<feature type="compositionally biased region" description="Basic and acidic residues" evidence="8">
    <location>
        <begin position="1589"/>
        <end position="1600"/>
    </location>
</feature>
<feature type="compositionally biased region" description="Polar residues" evidence="8">
    <location>
        <begin position="1509"/>
        <end position="1520"/>
    </location>
</feature>
<sequence length="2503" mass="280557">MASMEPLLKDNDIITKSAVAKIKEAKLKMQKRKELEETFSSSLNGLNENRLPGTSNTSAFLITNSKSVVNNTVTISYAGDNVCNKTLPIEEAPKSSSDHLHSVSNDVDLLLHFADKRDNVLPAIKDNLFSLQNAKPDAFQLQAEAYNDQVKASISKSAGAKEIYFRFRVQESLHKVIRYKTVVFQCHICKGIYKQKFSLKRHFLRNHINPKYISAADLSNCKIPIRNQEIIKKFVEESKTPSGRKKFNLKHAIFFVPDGKTRIPGLFKCHQCPGILFDIEQELEEHYSSHLILHRDDIFPCNLCSSVFQRKQALSKHMVLHSEKKVIFHCKKCPQKFEKITDYTCHLQSHGSGKRCKYCEKEFSTPANRKRHENIHERGRVFSCKFCKAKFSRSKELEKHTKKLHFNLTMICPHCPLQANPVIFTSQYLLEAHMTLKHRDIPGKKIVTSNKTTAIYKTHNQKSSKECFCCYCKKKFSTVKAMVSHKNIVHKHEIALHKPKKSGQKELTKEKPQGDSEVNQKLKNVFSNEKSLGEKNVASKGDDHARKTGILGKKRTTYERKAKSSSQYKLSKDKSYRKKDEAEKFFYCNVSSNVADNLLNHVDGGPSQINLKKSNFEDQNESLDYRSSTNEIPWSAHSFPNYFELDNAVSKRAEKSQLFPEEQCLYATGLERNEVLVENILNLSSDNSSGAEVQHNNQDNLLILEEKETLINHEICATYVCDVCKGTFSSYSAFEEHCFNNHPNVQVSYVEIEGTSKSPPKIPGELRRLPYTQPNGMLASREVPMLTQEKFDIKCTKCETKFNNKNDLYTHIFRCVAKTKDICFRKNPHQKNRKGLTMKNQTDLVIKPIKSSGWFIQNKRIFKSGCFRRNKFQRGKYYFSPQANKRGRRKLPLPSKLRPNPCPHCESVFISSAKLPEHVEICTYRFKSEDYKLKKKNQLKKQRNDRSHELSPIPISEKGGIGDTMKNSDISDQDTSLLNCSYDLVLSNESQVASADSDMTFSAADLSLITPFKSVSEVSYARGNCSVSSCGKNFAVERNNLKTSELSDFDMLRNLVKEVEPMLPKDLQVDDVSESCFKRKEVISNNSLDKSMVRSSVDNCLADNLGKNENIAQQITAETKEIPPGLVSINLPKIKEVVKEMQLAASSLPNLKKSNTPLTFLSSEVNQNVELSSQNNSSVQTAPNSQPEKEYVAANDSQQSEKARQRKKRKPVKIMQKMTNETVNSQKIGIPPFSNKTIGGYLPSLNLEKNSFKPIENSGGRISSMNTDVEITNSTDSVTEKDIINFSNSDKKCCIDVLESSITSSKDIQINTDNQELSTTAFLSEDKTGVSGDRDSPSLEVLVSSVTQNIENFDKPSLLDDEKFVLQSPDLINPTTAKSTEMNISPNNGLNFKIIIPTSESPSKSKVSDKDSLIDLATKISADNSINEIALHTSTNNVKTSVINKMKSILNVAENAIKTSKPKELVNSRVENVSSSDKNTSVNDNIYALIPHSQNKSPTSSTTVNIEVFSPESQQSLSSDETGRKLHKKNSELSGKSASRQKDKKGDDAYKEDSDKKGKDDSIKPVQGEFAISNEVDTMTLISGQKSKQLKDKVRSKMTEVVETTPNETDRTELQKKEGPKVPLNKKCDSKNNKNASPKLPAENHQPKFILETNSLLSNKNENKIEGGISTSENCAKLRFLRMKRPAPDEFSDQTANGSTKLIRNLSETDISHNQISGKKKMLNNSESVAVNISEAAVVAVNNLGGAGAQASIEIAKDFNCKDNCSKSLEEFHIAGSDRDVVVKKEKLDSEIVTHRNCPYCYLDFAYLSNFRRHLKICPSRPEDAASEAPIASTSSQFQHLPKKNEVEESMLNLLRHQSRQNELIKDTQKNEDSKTKNSFQKFSCPVCHKIYLSYFSFMQHTVKAHKMTNQETKTADPYAPSTSQGVTVMPLEESTSESNMSLPEVSDTDISSELSTNIKNSTKVDQSSVIERSQIDAIEKERNTSVCVNHDEIKSNNKEIESGSTQNVAMCVENLNSRDGYTSVTKTIVSSSDERKVSESQTGRELSDTSLSILPAFGKGRGRKKKSILENVAENRRELKTEVQSAKTEDISSVNDSRDDTNSKKEPVTNNPLLKEVSKALLSDLQSSPKNTLVNKLRSTLSKSMQSGDKLKSASSKFGKKSEIVKSNITSDVKHLENGPFSFKSLIKKNPIETLKITGKTDVLNGSQPLHIPRRGRKKSVVAQAPIEAIDSSIEVKNIEQNSRLQDTSKSNKLKALRKQSLPGPGSPTISDEKGISIKKSIANTFQSSKLAKAVKSTKISLQEVDTDTFSSQKSNTVSRKAKGPRGIKANCDNEPTPSTSYGPSRGRKSKPINISLDLSSELEDVEDIQQRNPKLKKRPNNKVCPICKQKFPTLLQRNRHLQLVHGRKRSRNDGSISPTLVSMKKETVNKLIDSSVKKEIVNKISDSSLKKETVNKVSDSLAIVPHRSAYQRQCSKPLPPMKRKYQKVGVKNIQPVKKTKF</sequence>